<reference evidence="3 4" key="1">
    <citation type="submission" date="2023-01" db="EMBL/GenBank/DDBJ databases">
        <title>Analysis of 21 Apiospora genomes using comparative genomics revels a genus with tremendous synthesis potential of carbohydrate active enzymes and secondary metabolites.</title>
        <authorList>
            <person name="Sorensen T."/>
        </authorList>
    </citation>
    <scope>NUCLEOTIDE SEQUENCE [LARGE SCALE GENOMIC DNA]</scope>
    <source>
        <strain evidence="3 4">CBS 114990</strain>
    </source>
</reference>
<keyword evidence="2" id="KW-0472">Membrane</keyword>
<protein>
    <submittedName>
        <fullName evidence="3">Fucose-specific lectin</fullName>
    </submittedName>
</protein>
<feature type="region of interest" description="Disordered" evidence="1">
    <location>
        <begin position="1"/>
        <end position="21"/>
    </location>
</feature>
<sequence>MTATPDPAALESANHDTRYRHYEPGIEVVQSEYDPESVPQVHPNEAESDIYAIQPPFQDERGGQVDHDHPIPDKIPVDQPAPDDRAEATQSMWISKKRRALIISVVILVVIGAVVGSVVGTQVSKKIDGGGATSGESSGNASSAMTGSPTSVNPGLAPTALTWGYPHFEVFALTKNTTSSVYRKFRNINATSENDFMPRDRDMVVVGGRVDTKVAPSISLISYIYTDATGNTQNATQIQIYDKDIQSGHYKFHDDAQVWTPWGWHYQG</sequence>
<organism evidence="3 4">
    <name type="scientific">Apiospora hydei</name>
    <dbReference type="NCBI Taxonomy" id="1337664"/>
    <lineage>
        <taxon>Eukaryota</taxon>
        <taxon>Fungi</taxon>
        <taxon>Dikarya</taxon>
        <taxon>Ascomycota</taxon>
        <taxon>Pezizomycotina</taxon>
        <taxon>Sordariomycetes</taxon>
        <taxon>Xylariomycetidae</taxon>
        <taxon>Amphisphaeriales</taxon>
        <taxon>Apiosporaceae</taxon>
        <taxon>Apiospora</taxon>
    </lineage>
</organism>
<feature type="compositionally biased region" description="Polar residues" evidence="1">
    <location>
        <begin position="134"/>
        <end position="151"/>
    </location>
</feature>
<comment type="caution">
    <text evidence="3">The sequence shown here is derived from an EMBL/GenBank/DDBJ whole genome shotgun (WGS) entry which is preliminary data.</text>
</comment>
<feature type="transmembrane region" description="Helical" evidence="2">
    <location>
        <begin position="100"/>
        <end position="119"/>
    </location>
</feature>
<keyword evidence="4" id="KW-1185">Reference proteome</keyword>
<evidence type="ECO:0000256" key="2">
    <source>
        <dbReference type="SAM" id="Phobius"/>
    </source>
</evidence>
<dbReference type="RefSeq" id="XP_066674288.1">
    <property type="nucleotide sequence ID" value="XM_066804515.1"/>
</dbReference>
<keyword evidence="2" id="KW-1133">Transmembrane helix</keyword>
<accession>A0ABR1X9Y3</accession>
<evidence type="ECO:0000313" key="3">
    <source>
        <dbReference type="EMBL" id="KAK8093515.1"/>
    </source>
</evidence>
<gene>
    <name evidence="3" type="ORF">PG997_000200</name>
</gene>
<feature type="region of interest" description="Disordered" evidence="1">
    <location>
        <begin position="125"/>
        <end position="151"/>
    </location>
</feature>
<evidence type="ECO:0000256" key="1">
    <source>
        <dbReference type="SAM" id="MobiDB-lite"/>
    </source>
</evidence>
<name>A0ABR1X9Y3_9PEZI</name>
<dbReference type="GeneID" id="92037575"/>
<proteinExistence type="predicted"/>
<dbReference type="EMBL" id="JAQQWN010000002">
    <property type="protein sequence ID" value="KAK8093515.1"/>
    <property type="molecule type" value="Genomic_DNA"/>
</dbReference>
<keyword evidence="2" id="KW-0812">Transmembrane</keyword>
<evidence type="ECO:0000313" key="4">
    <source>
        <dbReference type="Proteomes" id="UP001433268"/>
    </source>
</evidence>
<dbReference type="Proteomes" id="UP001433268">
    <property type="component" value="Unassembled WGS sequence"/>
</dbReference>